<accession>A0ABT7Y3D8</accession>
<organism evidence="2 3">
    <name type="scientific">Vibrio agarivorans</name>
    <dbReference type="NCBI Taxonomy" id="153622"/>
    <lineage>
        <taxon>Bacteria</taxon>
        <taxon>Pseudomonadati</taxon>
        <taxon>Pseudomonadota</taxon>
        <taxon>Gammaproteobacteria</taxon>
        <taxon>Vibrionales</taxon>
        <taxon>Vibrionaceae</taxon>
        <taxon>Vibrio</taxon>
    </lineage>
</organism>
<reference evidence="2" key="1">
    <citation type="submission" date="2024-05" db="EMBL/GenBank/DDBJ databases">
        <title>Genome Sequences of Four Agar- Degrading Marine Bacteria.</title>
        <authorList>
            <person name="Phillips E.K."/>
            <person name="Shaffer J.C."/>
            <person name="Henson M.W."/>
            <person name="Temperton B."/>
            <person name="Thrash C.J."/>
            <person name="Martin M.O."/>
        </authorList>
    </citation>
    <scope>NUCLEOTIDE SEQUENCE</scope>
    <source>
        <strain evidence="2">EKP203</strain>
    </source>
</reference>
<proteinExistence type="predicted"/>
<sequence length="409" mass="47039">MQVTLLNKSKCALLMLCTLLSGSVLARPFNYQFDQDDAQGFSPFVDAELGYNSNVTHANDNEIDSGFVTVTPGVDYTYRKGESRLSVLYIADGGYYFDSSDDNYFDQYIELNGALQFNIRHRFNLIYGFYDTHEERGQGLTEGISRLVNDTIEYQQQQFLADYTFGAKQAKGQIKLYAGLETREYQNYRTIDSDTGTKYNDYELISYGGRFLYRIKSGAQAFIGVQREDKQFDYAARGLAKRDNISDYYAVGALWQLTGKTQGEASIGYQTKDFDHNSFEDFSGLSWRANLTWQPKQQTKFKLRTSQSAEDPDQYGGYTDETFIGLAWEQQWRDRLLSTVGASWEGDDFNDGGYDGREDDLTTLLFKLRYQFSRQFSFGARYEYEDKSSNVSDVEYSQHIIGFFSKVEF</sequence>
<keyword evidence="3" id="KW-1185">Reference proteome</keyword>
<dbReference type="Proteomes" id="UP001169719">
    <property type="component" value="Unassembled WGS sequence"/>
</dbReference>
<dbReference type="Pfam" id="PF10082">
    <property type="entry name" value="BBP2_2"/>
    <property type="match status" value="1"/>
</dbReference>
<evidence type="ECO:0000256" key="1">
    <source>
        <dbReference type="SAM" id="SignalP"/>
    </source>
</evidence>
<keyword evidence="1" id="KW-0732">Signal</keyword>
<evidence type="ECO:0000313" key="3">
    <source>
        <dbReference type="Proteomes" id="UP001169719"/>
    </source>
</evidence>
<comment type="caution">
    <text evidence="2">The sequence shown here is derived from an EMBL/GenBank/DDBJ whole genome shotgun (WGS) entry which is preliminary data.</text>
</comment>
<protein>
    <submittedName>
        <fullName evidence="2">Outer membrane beta-barrel protein</fullName>
    </submittedName>
</protein>
<feature type="chain" id="PRO_5046747909" evidence="1">
    <location>
        <begin position="27"/>
        <end position="409"/>
    </location>
</feature>
<evidence type="ECO:0000313" key="2">
    <source>
        <dbReference type="EMBL" id="MDN2482559.1"/>
    </source>
</evidence>
<name>A0ABT7Y3D8_9VIBR</name>
<gene>
    <name evidence="2" type="ORF">QWJ08_14560</name>
</gene>
<dbReference type="EMBL" id="JAUEOZ010000002">
    <property type="protein sequence ID" value="MDN2482559.1"/>
    <property type="molecule type" value="Genomic_DNA"/>
</dbReference>
<feature type="signal peptide" evidence="1">
    <location>
        <begin position="1"/>
        <end position="26"/>
    </location>
</feature>
<dbReference type="InterPro" id="IPR018759">
    <property type="entry name" value="BBP2_2"/>
</dbReference>
<dbReference type="RefSeq" id="WP_289962631.1">
    <property type="nucleotide sequence ID" value="NZ_JAUEOZ010000002.1"/>
</dbReference>